<proteinExistence type="predicted"/>
<evidence type="ECO:0000313" key="2">
    <source>
        <dbReference type="Proteomes" id="UP000193978"/>
    </source>
</evidence>
<dbReference type="STRING" id="655015.B1812_11885"/>
<dbReference type="EMBL" id="CP019948">
    <property type="protein sequence ID" value="ARN81659.1"/>
    <property type="molecule type" value="Genomic_DNA"/>
</dbReference>
<gene>
    <name evidence="1" type="ORF">B1812_11885</name>
</gene>
<organism evidence="1 2">
    <name type="scientific">Methylocystis bryophila</name>
    <dbReference type="NCBI Taxonomy" id="655015"/>
    <lineage>
        <taxon>Bacteria</taxon>
        <taxon>Pseudomonadati</taxon>
        <taxon>Pseudomonadota</taxon>
        <taxon>Alphaproteobacteria</taxon>
        <taxon>Hyphomicrobiales</taxon>
        <taxon>Methylocystaceae</taxon>
        <taxon>Methylocystis</taxon>
    </lineage>
</organism>
<evidence type="ECO:0008006" key="3">
    <source>
        <dbReference type="Google" id="ProtNLM"/>
    </source>
</evidence>
<accession>A0A1W6MVY7</accession>
<protein>
    <recommendedName>
        <fullName evidence="3">Toxin-antitoxin system HicB family antitoxin</fullName>
    </recommendedName>
</protein>
<name>A0A1W6MVY7_9HYPH</name>
<dbReference type="AlphaFoldDB" id="A0A1W6MVY7"/>
<dbReference type="KEGG" id="mbry:B1812_11885"/>
<sequence>MKTEMSTHELLLPASIKAEAEKIAEECGTTLNNFVASAVAEKVSAMRAASFFLEKKGKTDWTAFDRIMGRSGGEAPQAGDEVV</sequence>
<keyword evidence="2" id="KW-1185">Reference proteome</keyword>
<dbReference type="OrthoDB" id="7868298at2"/>
<reference evidence="1 2" key="1">
    <citation type="submission" date="2017-02" db="EMBL/GenBank/DDBJ databases">
        <authorList>
            <person name="Peterson S.W."/>
        </authorList>
    </citation>
    <scope>NUCLEOTIDE SEQUENCE [LARGE SCALE GENOMIC DNA]</scope>
    <source>
        <strain evidence="1 2">S285</strain>
    </source>
</reference>
<evidence type="ECO:0000313" key="1">
    <source>
        <dbReference type="EMBL" id="ARN81659.1"/>
    </source>
</evidence>
<dbReference type="RefSeq" id="WP_085771775.1">
    <property type="nucleotide sequence ID" value="NZ_AP027149.1"/>
</dbReference>
<dbReference type="Proteomes" id="UP000193978">
    <property type="component" value="Chromosome"/>
</dbReference>